<comment type="similarity">
    <text evidence="2 9">Belongs to the eIF-2B alpha/beta/delta subunits family.</text>
</comment>
<evidence type="ECO:0000256" key="4">
    <source>
        <dbReference type="ARBA" id="ARBA00022540"/>
    </source>
</evidence>
<dbReference type="Pfam" id="PF01008">
    <property type="entry name" value="IF-2B"/>
    <property type="match status" value="1"/>
</dbReference>
<gene>
    <name evidence="10" type="ORF">OGATHE_001949</name>
</gene>
<name>A0A9P8TCR6_9ASCO</name>
<evidence type="ECO:0000256" key="5">
    <source>
        <dbReference type="ARBA" id="ARBA00022917"/>
    </source>
</evidence>
<accession>A0A9P8TCR6</accession>
<dbReference type="SUPFAM" id="SSF100950">
    <property type="entry name" value="NagB/RpiA/CoA transferase-like"/>
    <property type="match status" value="1"/>
</dbReference>
<protein>
    <recommendedName>
        <fullName evidence="6">Translation initiation factor eIF2B subunit beta</fullName>
    </recommendedName>
    <alternativeName>
        <fullName evidence="7">eIF2B GDP-GTP exchange factor subunit beta</fullName>
    </alternativeName>
</protein>
<evidence type="ECO:0000256" key="3">
    <source>
        <dbReference type="ARBA" id="ARBA00022490"/>
    </source>
</evidence>
<evidence type="ECO:0000313" key="11">
    <source>
        <dbReference type="Proteomes" id="UP000788993"/>
    </source>
</evidence>
<comment type="subcellular location">
    <subcellularLocation>
        <location evidence="1">Cytoplasm</location>
        <location evidence="1">Cytosol</location>
    </subcellularLocation>
</comment>
<organism evidence="10 11">
    <name type="scientific">Ogataea polymorpha</name>
    <dbReference type="NCBI Taxonomy" id="460523"/>
    <lineage>
        <taxon>Eukaryota</taxon>
        <taxon>Fungi</taxon>
        <taxon>Dikarya</taxon>
        <taxon>Ascomycota</taxon>
        <taxon>Saccharomycotina</taxon>
        <taxon>Pichiomycetes</taxon>
        <taxon>Pichiales</taxon>
        <taxon>Pichiaceae</taxon>
        <taxon>Ogataea</taxon>
    </lineage>
</organism>
<keyword evidence="4" id="KW-0396">Initiation factor</keyword>
<reference evidence="10" key="1">
    <citation type="journal article" date="2021" name="Open Biol.">
        <title>Shared evolutionary footprints suggest mitochondrial oxidative damage underlies multiple complex I losses in fungi.</title>
        <authorList>
            <person name="Schikora-Tamarit M.A."/>
            <person name="Marcet-Houben M."/>
            <person name="Nosek J."/>
            <person name="Gabaldon T."/>
        </authorList>
    </citation>
    <scope>NUCLEOTIDE SEQUENCE</scope>
    <source>
        <strain evidence="10">NCAIM Y.01608</strain>
    </source>
</reference>
<keyword evidence="3" id="KW-0963">Cytoplasm</keyword>
<evidence type="ECO:0000256" key="7">
    <source>
        <dbReference type="ARBA" id="ARBA00044228"/>
    </source>
</evidence>
<dbReference type="AlphaFoldDB" id="A0A9P8TCR6"/>
<keyword evidence="11" id="KW-1185">Reference proteome</keyword>
<proteinExistence type="inferred from homology"/>
<dbReference type="GO" id="GO:0005851">
    <property type="term" value="C:eukaryotic translation initiation factor 2B complex"/>
    <property type="evidence" value="ECO:0007669"/>
    <property type="project" value="TreeGrafter"/>
</dbReference>
<dbReference type="InterPro" id="IPR051855">
    <property type="entry name" value="eIF2B_beta_subunit"/>
</dbReference>
<sequence length="518" mass="57500">MSSTQKYEVLVDSFISKLKRRQITGSYNVATATCRLLMRVISSSRWSSTEEFINLIRGVGCKLIDAQPREFATGNIVRRVLAIIRDEVSEDSITQSANNAPYNTSMFQLLSTTHTTKPQGTQATKQPNQDLRSVVIQGIRELIDEIASVHENIELMTVDLIHENEVLLTPTPGSQTVLNFLLKASLKRKFTVLITECYPNDINECHSFAKKLAEMNIETVIIPDSTVFAVMSRVGKVLIGARSVFANGGCVTAAGVATVCECAKEHRTPVFAVAGLYKFSPTYPFDRDSLIEVGNSGKVLPYEDSDLVGKCEVTNPLFDYVVPEHIDIYITNIGGFSPNFIYRIVLDNYKAEDTLGDFLWPAVTVKEIRSRAKVDEQLWVAVTAVVALGNVDHVLNVLCLLWDILLGLYLTKILNPDTSSVVISGIVRPRGRRNTKRALLLSVLDTKASEQNNLTSAVSQCWQLRTQVPFVPVFRDEAVVDDIGKLVILVVPGTSALLFDGQDHKLRRVLVDEFIHLV</sequence>
<evidence type="ECO:0000256" key="8">
    <source>
        <dbReference type="ARBA" id="ARBA00046432"/>
    </source>
</evidence>
<reference evidence="10" key="2">
    <citation type="submission" date="2021-01" db="EMBL/GenBank/DDBJ databases">
        <authorList>
            <person name="Schikora-Tamarit M.A."/>
        </authorList>
    </citation>
    <scope>NUCLEOTIDE SEQUENCE</scope>
    <source>
        <strain evidence="10">NCAIM Y.01608</strain>
    </source>
</reference>
<dbReference type="Proteomes" id="UP000788993">
    <property type="component" value="Unassembled WGS sequence"/>
</dbReference>
<dbReference type="InterPro" id="IPR000649">
    <property type="entry name" value="IF-2B-related"/>
</dbReference>
<dbReference type="PANTHER" id="PTHR45859">
    <property type="entry name" value="TRANSLATION INITIATION FACTOR EIF-2B SUBUNIT BETA"/>
    <property type="match status" value="1"/>
</dbReference>
<dbReference type="EMBL" id="JAEUBD010000526">
    <property type="protein sequence ID" value="KAH3673969.1"/>
    <property type="molecule type" value="Genomic_DNA"/>
</dbReference>
<evidence type="ECO:0000256" key="6">
    <source>
        <dbReference type="ARBA" id="ARBA00044122"/>
    </source>
</evidence>
<dbReference type="GO" id="GO:0005829">
    <property type="term" value="C:cytosol"/>
    <property type="evidence" value="ECO:0007669"/>
    <property type="project" value="UniProtKB-SubCell"/>
</dbReference>
<evidence type="ECO:0000256" key="2">
    <source>
        <dbReference type="ARBA" id="ARBA00007251"/>
    </source>
</evidence>
<dbReference type="Gene3D" id="3.40.50.10470">
    <property type="entry name" value="Translation initiation factor eif-2b, domain 2"/>
    <property type="match status" value="1"/>
</dbReference>
<evidence type="ECO:0000256" key="1">
    <source>
        <dbReference type="ARBA" id="ARBA00004514"/>
    </source>
</evidence>
<keyword evidence="5" id="KW-0648">Protein biosynthesis</keyword>
<comment type="caution">
    <text evidence="10">The sequence shown here is derived from an EMBL/GenBank/DDBJ whole genome shotgun (WGS) entry which is preliminary data.</text>
</comment>
<evidence type="ECO:0000313" key="10">
    <source>
        <dbReference type="EMBL" id="KAH3673969.1"/>
    </source>
</evidence>
<dbReference type="InterPro" id="IPR037171">
    <property type="entry name" value="NagB/RpiA_transferase-like"/>
</dbReference>
<evidence type="ECO:0000256" key="9">
    <source>
        <dbReference type="RuleBase" id="RU003814"/>
    </source>
</evidence>
<dbReference type="InterPro" id="IPR042529">
    <property type="entry name" value="IF_2B-like_C"/>
</dbReference>
<dbReference type="GO" id="GO:0005085">
    <property type="term" value="F:guanyl-nucleotide exchange factor activity"/>
    <property type="evidence" value="ECO:0007669"/>
    <property type="project" value="TreeGrafter"/>
</dbReference>
<dbReference type="FunFam" id="3.40.50.10470:FF:000008">
    <property type="entry name" value="Translation initiation factor 2B, beta subunit"/>
    <property type="match status" value="1"/>
</dbReference>
<dbReference type="GO" id="GO:0003743">
    <property type="term" value="F:translation initiation factor activity"/>
    <property type="evidence" value="ECO:0007669"/>
    <property type="project" value="UniProtKB-KW"/>
</dbReference>
<dbReference type="PANTHER" id="PTHR45859:SF1">
    <property type="entry name" value="TRANSLATION INITIATION FACTOR EIF-2B SUBUNIT BETA"/>
    <property type="match status" value="1"/>
</dbReference>
<comment type="subunit">
    <text evidence="8">Component of the translation initiation factor 2B (eIF2B) complex which is a heterodecamer of two sets of five different subunits: alpha, beta, gamma, delta and epsilon. Subunits alpha, beta and delta comprise a regulatory subcomplex and subunits epsilon and gamma comprise a catalytic subcomplex. Within the complex, the hexameric regulatory complex resides at the center, with the two heterodimeric catalytic subcomplexes bound on opposite sides.</text>
</comment>